<proteinExistence type="predicted"/>
<dbReference type="Proteomes" id="UP000054485">
    <property type="component" value="Unassembled WGS sequence"/>
</dbReference>
<organism evidence="1 2">
    <name type="scientific">Suillus luteus UH-Slu-Lm8-n1</name>
    <dbReference type="NCBI Taxonomy" id="930992"/>
    <lineage>
        <taxon>Eukaryota</taxon>
        <taxon>Fungi</taxon>
        <taxon>Dikarya</taxon>
        <taxon>Basidiomycota</taxon>
        <taxon>Agaricomycotina</taxon>
        <taxon>Agaricomycetes</taxon>
        <taxon>Agaricomycetidae</taxon>
        <taxon>Boletales</taxon>
        <taxon>Suillineae</taxon>
        <taxon>Suillaceae</taxon>
        <taxon>Suillus</taxon>
    </lineage>
</organism>
<reference evidence="1 2" key="1">
    <citation type="submission" date="2014-04" db="EMBL/GenBank/DDBJ databases">
        <authorList>
            <consortium name="DOE Joint Genome Institute"/>
            <person name="Kuo A."/>
            <person name="Ruytinx J."/>
            <person name="Rineau F."/>
            <person name="Colpaert J."/>
            <person name="Kohler A."/>
            <person name="Nagy L.G."/>
            <person name="Floudas D."/>
            <person name="Copeland A."/>
            <person name="Barry K.W."/>
            <person name="Cichocki N."/>
            <person name="Veneault-Fourrey C."/>
            <person name="LaButti K."/>
            <person name="Lindquist E.A."/>
            <person name="Lipzen A."/>
            <person name="Lundell T."/>
            <person name="Morin E."/>
            <person name="Murat C."/>
            <person name="Sun H."/>
            <person name="Tunlid A."/>
            <person name="Henrissat B."/>
            <person name="Grigoriev I.V."/>
            <person name="Hibbett D.S."/>
            <person name="Martin F."/>
            <person name="Nordberg H.P."/>
            <person name="Cantor M.N."/>
            <person name="Hua S.X."/>
        </authorList>
    </citation>
    <scope>NUCLEOTIDE SEQUENCE [LARGE SCALE GENOMIC DNA]</scope>
    <source>
        <strain evidence="1 2">UH-Slu-Lm8-n1</strain>
    </source>
</reference>
<dbReference type="InParanoid" id="A0A0D0AX71"/>
<reference evidence="2" key="2">
    <citation type="submission" date="2015-01" db="EMBL/GenBank/DDBJ databases">
        <title>Evolutionary Origins and Diversification of the Mycorrhizal Mutualists.</title>
        <authorList>
            <consortium name="DOE Joint Genome Institute"/>
            <consortium name="Mycorrhizal Genomics Consortium"/>
            <person name="Kohler A."/>
            <person name="Kuo A."/>
            <person name="Nagy L.G."/>
            <person name="Floudas D."/>
            <person name="Copeland A."/>
            <person name="Barry K.W."/>
            <person name="Cichocki N."/>
            <person name="Veneault-Fourrey C."/>
            <person name="LaButti K."/>
            <person name="Lindquist E.A."/>
            <person name="Lipzen A."/>
            <person name="Lundell T."/>
            <person name="Morin E."/>
            <person name="Murat C."/>
            <person name="Riley R."/>
            <person name="Ohm R."/>
            <person name="Sun H."/>
            <person name="Tunlid A."/>
            <person name="Henrissat B."/>
            <person name="Grigoriev I.V."/>
            <person name="Hibbett D.S."/>
            <person name="Martin F."/>
        </authorList>
    </citation>
    <scope>NUCLEOTIDE SEQUENCE [LARGE SCALE GENOMIC DNA]</scope>
    <source>
        <strain evidence="2">UH-Slu-Lm8-n1</strain>
    </source>
</reference>
<protein>
    <submittedName>
        <fullName evidence="1">Uncharacterized protein</fullName>
    </submittedName>
</protein>
<evidence type="ECO:0000313" key="2">
    <source>
        <dbReference type="Proteomes" id="UP000054485"/>
    </source>
</evidence>
<keyword evidence="2" id="KW-1185">Reference proteome</keyword>
<evidence type="ECO:0000313" key="1">
    <source>
        <dbReference type="EMBL" id="KIK42409.1"/>
    </source>
</evidence>
<gene>
    <name evidence="1" type="ORF">CY34DRAFT_146329</name>
</gene>
<sequence length="69" mass="7878">MSTRWHTSHVLLSPSNIIPRILLPGYHPEYRQCLAQTIDLDLDPHSGQSLSKSPIWFPARLSLPISLKF</sequence>
<accession>A0A0D0AX71</accession>
<dbReference type="HOGENOM" id="CLU_2777588_0_0_1"/>
<name>A0A0D0AX71_9AGAM</name>
<dbReference type="AlphaFoldDB" id="A0A0D0AX71"/>
<dbReference type="EMBL" id="KN835240">
    <property type="protein sequence ID" value="KIK42409.1"/>
    <property type="molecule type" value="Genomic_DNA"/>
</dbReference>